<organism evidence="1 2">
    <name type="scientific">Candidatus Avisuccinivibrio stercorigallinarum</name>
    <dbReference type="NCBI Taxonomy" id="2840704"/>
    <lineage>
        <taxon>Bacteria</taxon>
        <taxon>Pseudomonadati</taxon>
        <taxon>Pseudomonadota</taxon>
        <taxon>Gammaproteobacteria</taxon>
        <taxon>Aeromonadales</taxon>
        <taxon>Succinivibrionaceae</taxon>
        <taxon>Succinivibrionaceae incertae sedis</taxon>
        <taxon>Candidatus Avisuccinivibrio</taxon>
    </lineage>
</organism>
<proteinExistence type="predicted"/>
<reference evidence="1" key="1">
    <citation type="submission" date="2020-10" db="EMBL/GenBank/DDBJ databases">
        <authorList>
            <person name="Gilroy R."/>
        </authorList>
    </citation>
    <scope>NUCLEOTIDE SEQUENCE</scope>
    <source>
        <strain evidence="1">17213</strain>
    </source>
</reference>
<dbReference type="EMBL" id="JADINH010000157">
    <property type="protein sequence ID" value="MBO8416195.1"/>
    <property type="molecule type" value="Genomic_DNA"/>
</dbReference>
<sequence length="163" mass="18372">MLNFNADKVLMHLQSDALAELEQGSGCSARSVLRVLTRWLNTQPLSLDLFIYLRGRELFMQRLFAQAGLEERALKSAKARALAAQQGLSEDELLPALGLELSLTSLLLQGEKAEEHPELTSFAFPKAEEELMPFDELFDRRELSGQLLPAGYMRARGFAKYER</sequence>
<comment type="caution">
    <text evidence="1">The sequence shown here is derived from an EMBL/GenBank/DDBJ whole genome shotgun (WGS) entry which is preliminary data.</text>
</comment>
<evidence type="ECO:0000313" key="2">
    <source>
        <dbReference type="Proteomes" id="UP000823631"/>
    </source>
</evidence>
<name>A0A9D9DB81_9GAMM</name>
<dbReference type="Proteomes" id="UP000823631">
    <property type="component" value="Unassembled WGS sequence"/>
</dbReference>
<reference evidence="1" key="2">
    <citation type="journal article" date="2021" name="PeerJ">
        <title>Extensive microbial diversity within the chicken gut microbiome revealed by metagenomics and culture.</title>
        <authorList>
            <person name="Gilroy R."/>
            <person name="Ravi A."/>
            <person name="Getino M."/>
            <person name="Pursley I."/>
            <person name="Horton D.L."/>
            <person name="Alikhan N.F."/>
            <person name="Baker D."/>
            <person name="Gharbi K."/>
            <person name="Hall N."/>
            <person name="Watson M."/>
            <person name="Adriaenssens E.M."/>
            <person name="Foster-Nyarko E."/>
            <person name="Jarju S."/>
            <person name="Secka A."/>
            <person name="Antonio M."/>
            <person name="Oren A."/>
            <person name="Chaudhuri R.R."/>
            <person name="La Ragione R."/>
            <person name="Hildebrand F."/>
            <person name="Pallen M.J."/>
        </authorList>
    </citation>
    <scope>NUCLEOTIDE SEQUENCE</scope>
    <source>
        <strain evidence="1">17213</strain>
    </source>
</reference>
<accession>A0A9D9DB81</accession>
<gene>
    <name evidence="1" type="ORF">IAB19_07450</name>
</gene>
<evidence type="ECO:0000313" key="1">
    <source>
        <dbReference type="EMBL" id="MBO8416195.1"/>
    </source>
</evidence>
<protein>
    <submittedName>
        <fullName evidence="1">Uncharacterized protein</fullName>
    </submittedName>
</protein>
<dbReference type="AlphaFoldDB" id="A0A9D9DB81"/>